<dbReference type="FunFam" id="1.10.730.10:FF:000031">
    <property type="entry name" value="Putative Methionyl-tRNA synthetase"/>
    <property type="match status" value="1"/>
</dbReference>
<dbReference type="Gene3D" id="2.20.28.20">
    <property type="entry name" value="Methionyl-tRNA synthetase, Zn-domain"/>
    <property type="match status" value="1"/>
</dbReference>
<organism evidence="18 19">
    <name type="scientific">Endocarpon pusillum (strain Z07020 / HMAS-L-300199)</name>
    <name type="common">Lichen-forming fungus</name>
    <dbReference type="NCBI Taxonomy" id="1263415"/>
    <lineage>
        <taxon>Eukaryota</taxon>
        <taxon>Fungi</taxon>
        <taxon>Dikarya</taxon>
        <taxon>Ascomycota</taxon>
        <taxon>Pezizomycotina</taxon>
        <taxon>Eurotiomycetes</taxon>
        <taxon>Chaetothyriomycetidae</taxon>
        <taxon>Verrucariales</taxon>
        <taxon>Verrucariaceae</taxon>
        <taxon>Endocarpon</taxon>
    </lineage>
</organism>
<feature type="domain" description="Methionyl-tRNA synthetase anticodon-binding" evidence="17">
    <location>
        <begin position="440"/>
        <end position="582"/>
    </location>
</feature>
<comment type="subcellular location">
    <subcellularLocation>
        <location evidence="1">Cytoplasm</location>
    </subcellularLocation>
</comment>
<feature type="compositionally biased region" description="Basic and acidic residues" evidence="15">
    <location>
        <begin position="645"/>
        <end position="656"/>
    </location>
</feature>
<keyword evidence="19" id="KW-1185">Reference proteome</keyword>
<keyword evidence="5" id="KW-0820">tRNA-binding</keyword>
<feature type="region of interest" description="Disordered" evidence="15">
    <location>
        <begin position="602"/>
        <end position="660"/>
    </location>
</feature>
<dbReference type="InterPro" id="IPR041872">
    <property type="entry name" value="Anticodon_Met"/>
</dbReference>
<protein>
    <recommendedName>
        <fullName evidence="3">methionine--tRNA ligase</fullName>
        <ecNumber evidence="3">6.1.1.10</ecNumber>
    </recommendedName>
    <alternativeName>
        <fullName evidence="12">Methionyl-tRNA synthetase</fullName>
    </alternativeName>
</protein>
<dbReference type="OMA" id="HLNTTEY"/>
<dbReference type="PROSITE" id="PS00178">
    <property type="entry name" value="AA_TRNA_LIGASE_I"/>
    <property type="match status" value="1"/>
</dbReference>
<dbReference type="PANTHER" id="PTHR45765">
    <property type="entry name" value="METHIONINE--TRNA LIGASE"/>
    <property type="match status" value="1"/>
</dbReference>
<dbReference type="GO" id="GO:0004825">
    <property type="term" value="F:methionine-tRNA ligase activity"/>
    <property type="evidence" value="ECO:0007669"/>
    <property type="project" value="UniProtKB-EC"/>
</dbReference>
<dbReference type="InterPro" id="IPR014758">
    <property type="entry name" value="Met-tRNA_synth"/>
</dbReference>
<dbReference type="GO" id="GO:0010494">
    <property type="term" value="C:cytoplasmic stress granule"/>
    <property type="evidence" value="ECO:0007669"/>
    <property type="project" value="EnsemblFungi"/>
</dbReference>
<evidence type="ECO:0000256" key="9">
    <source>
        <dbReference type="ARBA" id="ARBA00022884"/>
    </source>
</evidence>
<feature type="domain" description="Methionyl/Leucyl tRNA synthetase" evidence="16">
    <location>
        <begin position="16"/>
        <end position="408"/>
    </location>
</feature>
<evidence type="ECO:0000256" key="3">
    <source>
        <dbReference type="ARBA" id="ARBA00012838"/>
    </source>
</evidence>
<dbReference type="NCBIfam" id="TIGR00398">
    <property type="entry name" value="metG"/>
    <property type="match status" value="1"/>
</dbReference>
<dbReference type="GO" id="GO:0005524">
    <property type="term" value="F:ATP binding"/>
    <property type="evidence" value="ECO:0007669"/>
    <property type="project" value="UniProtKB-KW"/>
</dbReference>
<dbReference type="Pfam" id="PF19303">
    <property type="entry name" value="Anticodon_3"/>
    <property type="match status" value="1"/>
</dbReference>
<keyword evidence="6 14" id="KW-0436">Ligase</keyword>
<evidence type="ECO:0000259" key="16">
    <source>
        <dbReference type="Pfam" id="PF09334"/>
    </source>
</evidence>
<evidence type="ECO:0000313" key="18">
    <source>
        <dbReference type="EMBL" id="ERF75593.1"/>
    </source>
</evidence>
<evidence type="ECO:0000256" key="6">
    <source>
        <dbReference type="ARBA" id="ARBA00022598"/>
    </source>
</evidence>
<dbReference type="InterPro" id="IPR014729">
    <property type="entry name" value="Rossmann-like_a/b/a_fold"/>
</dbReference>
<evidence type="ECO:0000256" key="8">
    <source>
        <dbReference type="ARBA" id="ARBA00022840"/>
    </source>
</evidence>
<feature type="compositionally biased region" description="Basic residues" evidence="15">
    <location>
        <begin position="602"/>
        <end position="612"/>
    </location>
</feature>
<dbReference type="Pfam" id="PF09334">
    <property type="entry name" value="tRNA-synt_1g"/>
    <property type="match status" value="1"/>
</dbReference>
<name>U1GT52_ENDPU</name>
<evidence type="ECO:0000256" key="7">
    <source>
        <dbReference type="ARBA" id="ARBA00022741"/>
    </source>
</evidence>
<dbReference type="AlphaFoldDB" id="U1GT52"/>
<evidence type="ECO:0000256" key="15">
    <source>
        <dbReference type="SAM" id="MobiDB-lite"/>
    </source>
</evidence>
<evidence type="ECO:0000256" key="4">
    <source>
        <dbReference type="ARBA" id="ARBA00022490"/>
    </source>
</evidence>
<dbReference type="InterPro" id="IPR033911">
    <property type="entry name" value="MetRS_core"/>
</dbReference>
<keyword evidence="7 14" id="KW-0547">Nucleotide-binding</keyword>
<comment type="similarity">
    <text evidence="2 14">Belongs to the class-I aminoacyl-tRNA synthetase family.</text>
</comment>
<dbReference type="GO" id="GO:0006431">
    <property type="term" value="P:methionyl-tRNA aminoacylation"/>
    <property type="evidence" value="ECO:0007669"/>
    <property type="project" value="EnsemblFungi"/>
</dbReference>
<dbReference type="FunFam" id="2.20.28.20:FF:000001">
    <property type="entry name" value="Methionine--tRNA ligase"/>
    <property type="match status" value="1"/>
</dbReference>
<dbReference type="OrthoDB" id="5844513at2759"/>
<dbReference type="CDD" id="cd00814">
    <property type="entry name" value="MetRS_core"/>
    <property type="match status" value="1"/>
</dbReference>
<keyword evidence="10 14" id="KW-0648">Protein biosynthesis</keyword>
<dbReference type="HOGENOM" id="CLU_009710_3_2_1"/>
<keyword evidence="8 14" id="KW-0067">ATP-binding</keyword>
<dbReference type="SUPFAM" id="SSF57770">
    <property type="entry name" value="Methionyl-tRNA synthetase (MetRS), Zn-domain"/>
    <property type="match status" value="1"/>
</dbReference>
<dbReference type="RefSeq" id="XP_007787039.1">
    <property type="nucleotide sequence ID" value="XM_007788849.1"/>
</dbReference>
<dbReference type="InterPro" id="IPR009080">
    <property type="entry name" value="tRNAsynth_Ia_anticodon-bd"/>
</dbReference>
<dbReference type="Gene3D" id="1.10.730.10">
    <property type="entry name" value="Isoleucyl-tRNA Synthetase, Domain 1"/>
    <property type="match status" value="1"/>
</dbReference>
<dbReference type="EMBL" id="KE720802">
    <property type="protein sequence ID" value="ERF75593.1"/>
    <property type="molecule type" value="Genomic_DNA"/>
</dbReference>
<dbReference type="EC" id="6.1.1.10" evidence="3"/>
<keyword evidence="11 14" id="KW-0030">Aminoacyl-tRNA synthetase</keyword>
<keyword evidence="9" id="KW-0694">RNA-binding</keyword>
<dbReference type="InterPro" id="IPR015413">
    <property type="entry name" value="Methionyl/Leucyl_tRNA_Synth"/>
</dbReference>
<evidence type="ECO:0000256" key="11">
    <source>
        <dbReference type="ARBA" id="ARBA00023146"/>
    </source>
</evidence>
<comment type="catalytic activity">
    <reaction evidence="13">
        <text>tRNA(Met) + L-methionine + ATP = L-methionyl-tRNA(Met) + AMP + diphosphate</text>
        <dbReference type="Rhea" id="RHEA:13481"/>
        <dbReference type="Rhea" id="RHEA-COMP:9667"/>
        <dbReference type="Rhea" id="RHEA-COMP:9698"/>
        <dbReference type="ChEBI" id="CHEBI:30616"/>
        <dbReference type="ChEBI" id="CHEBI:33019"/>
        <dbReference type="ChEBI" id="CHEBI:57844"/>
        <dbReference type="ChEBI" id="CHEBI:78442"/>
        <dbReference type="ChEBI" id="CHEBI:78530"/>
        <dbReference type="ChEBI" id="CHEBI:456215"/>
        <dbReference type="EC" id="6.1.1.10"/>
    </reaction>
</comment>
<keyword evidence="4" id="KW-0963">Cytoplasm</keyword>
<dbReference type="Gene3D" id="3.40.50.620">
    <property type="entry name" value="HUPs"/>
    <property type="match status" value="1"/>
</dbReference>
<evidence type="ECO:0000256" key="10">
    <source>
        <dbReference type="ARBA" id="ARBA00022917"/>
    </source>
</evidence>
<evidence type="ECO:0000256" key="14">
    <source>
        <dbReference type="RuleBase" id="RU363039"/>
    </source>
</evidence>
<dbReference type="InterPro" id="IPR023458">
    <property type="entry name" value="Met-tRNA_ligase_1"/>
</dbReference>
<sequence length="675" mass="75392">MASKDKILPKQGQRNVLITSALPYVNNVPHLGNIVGSVLSADVFSRYNKARGRPTLYVCGTDEYGTATETKALEEKVTPEELCRKYNRIHADVYEWFEIGFDIFGRTPTRQHTEISQDVFTKLYRNGFLEEKWTEQPYCESHNRFLADRFIEGTCPTCGYEDARGDQCDKCGVLLDDPLDLIKPRCKVDGATPVRRRTKHTFLLLGKLQPRIEEFTKLSTEKGAWSKNGRIITESWLKKGLKDRGITRDLSWGVPVPLPEYENKVLYVWFEACIGYPSITANYTPEWKQWWHNPDEVKLYQFLGKDNVPFHSVIFPGCQMGSGDNWTMLHHLSATEYLNYENGKFSKSRGVGVFGNNAKDTGVPPDVWRYYLMKNRPETGDTQFEWQAFIDGNNSELLAKLGNFVNRIIKLVNSPKAYNGTIPDAFSASNLPDTFTTPLSEITDLLIQYLAEMEAVRLRSGILLAMKIAEAGNGLIQSHRLDNALIANHPNLAAAVTGTVLNLIYLCSAVFEPYLPATCASIREQLAVPFLQIPSEEEIAGAGGWKPTYLKAGHRIGKASYLFTKIDDSKAGYWREMYGGNQEERRKKEEEAAKIAAKKAASKAKAKEKKAAKKDGAGKKEADGDGDGKAVKGEEAATVDGEVGAPRDEGEVRIEEGEAMNEVLDGVAQVTLPKS</sequence>
<dbReference type="Proteomes" id="UP000019373">
    <property type="component" value="Unassembled WGS sequence"/>
</dbReference>
<accession>U1GT52</accession>
<dbReference type="GO" id="GO:0005829">
    <property type="term" value="C:cytosol"/>
    <property type="evidence" value="ECO:0007669"/>
    <property type="project" value="TreeGrafter"/>
</dbReference>
<gene>
    <name evidence="18" type="ORF">EPUS_04573</name>
</gene>
<reference evidence="19" key="1">
    <citation type="journal article" date="2014" name="BMC Genomics">
        <title>Genome characteristics reveal the impact of lichenization on lichen-forming fungus Endocarpon pusillum Hedwig (Verrucariales, Ascomycota).</title>
        <authorList>
            <person name="Wang Y.-Y."/>
            <person name="Liu B."/>
            <person name="Zhang X.-Y."/>
            <person name="Zhou Q.-M."/>
            <person name="Zhang T."/>
            <person name="Li H."/>
            <person name="Yu Y.-F."/>
            <person name="Zhang X.-L."/>
            <person name="Hao X.-Y."/>
            <person name="Wang M."/>
            <person name="Wang L."/>
            <person name="Wei J.-C."/>
        </authorList>
    </citation>
    <scope>NUCLEOTIDE SEQUENCE [LARGE SCALE GENOMIC DNA]</scope>
    <source>
        <strain evidence="19">Z07020 / HMAS-L-300199</strain>
    </source>
</reference>
<dbReference type="eggNOG" id="KOG1247">
    <property type="taxonomic scope" value="Eukaryota"/>
</dbReference>
<dbReference type="PRINTS" id="PR01041">
    <property type="entry name" value="TRNASYNTHMET"/>
</dbReference>
<dbReference type="InterPro" id="IPR029038">
    <property type="entry name" value="MetRS_Zn"/>
</dbReference>
<evidence type="ECO:0000256" key="12">
    <source>
        <dbReference type="ARBA" id="ARBA00030904"/>
    </source>
</evidence>
<dbReference type="GeneID" id="19239528"/>
<dbReference type="SUPFAM" id="SSF47323">
    <property type="entry name" value="Anticodon-binding domain of a subclass of class I aminoacyl-tRNA synthetases"/>
    <property type="match status" value="1"/>
</dbReference>
<evidence type="ECO:0000313" key="19">
    <source>
        <dbReference type="Proteomes" id="UP000019373"/>
    </source>
</evidence>
<feature type="compositionally biased region" description="Basic and acidic residues" evidence="15">
    <location>
        <begin position="613"/>
        <end position="635"/>
    </location>
</feature>
<evidence type="ECO:0000256" key="5">
    <source>
        <dbReference type="ARBA" id="ARBA00022555"/>
    </source>
</evidence>
<evidence type="ECO:0000256" key="13">
    <source>
        <dbReference type="ARBA" id="ARBA00047364"/>
    </source>
</evidence>
<dbReference type="SUPFAM" id="SSF52374">
    <property type="entry name" value="Nucleotidylyl transferase"/>
    <property type="match status" value="1"/>
</dbReference>
<dbReference type="GO" id="GO:0017102">
    <property type="term" value="C:methionyl glutamyl tRNA synthetase complex"/>
    <property type="evidence" value="ECO:0007669"/>
    <property type="project" value="EnsemblFungi"/>
</dbReference>
<evidence type="ECO:0000256" key="2">
    <source>
        <dbReference type="ARBA" id="ARBA00005594"/>
    </source>
</evidence>
<proteinExistence type="inferred from homology"/>
<dbReference type="InterPro" id="IPR001412">
    <property type="entry name" value="aa-tRNA-synth_I_CS"/>
</dbReference>
<dbReference type="GO" id="GO:0000049">
    <property type="term" value="F:tRNA binding"/>
    <property type="evidence" value="ECO:0007669"/>
    <property type="project" value="UniProtKB-KW"/>
</dbReference>
<evidence type="ECO:0000259" key="17">
    <source>
        <dbReference type="Pfam" id="PF19303"/>
    </source>
</evidence>
<dbReference type="GO" id="GO:0017101">
    <property type="term" value="C:aminoacyl-tRNA synthetase multienzyme complex"/>
    <property type="evidence" value="ECO:0007669"/>
    <property type="project" value="TreeGrafter"/>
</dbReference>
<evidence type="ECO:0000256" key="1">
    <source>
        <dbReference type="ARBA" id="ARBA00004496"/>
    </source>
</evidence>
<dbReference type="GO" id="GO:1990825">
    <property type="term" value="F:sequence-specific mRNA binding"/>
    <property type="evidence" value="ECO:0007669"/>
    <property type="project" value="EnsemblFungi"/>
</dbReference>
<dbReference type="PANTHER" id="PTHR45765:SF1">
    <property type="entry name" value="METHIONINE--TRNA LIGASE, CYTOPLASMIC"/>
    <property type="match status" value="1"/>
</dbReference>